<proteinExistence type="predicted"/>
<sequence length="149" mass="16414">MQILHLINDQQLWSDTQGSTGSEERLAIFVLVHREDNSRTYRMRPTQAVSGVDVRYPAILPYGIVLDSHGRVNMAPSPPPWVGGGDPVPHPAALTAPEILLLRPRGPTKMAANANLPVRNGNNDPFPPSLAKVLTSPRRMLRTCMRQPP</sequence>
<gene>
    <name evidence="1" type="ORF">PECUL_23A061580</name>
</gene>
<dbReference type="AlphaFoldDB" id="A0AAD1T4I6"/>
<reference evidence="1" key="1">
    <citation type="submission" date="2022-03" db="EMBL/GenBank/DDBJ databases">
        <authorList>
            <person name="Alioto T."/>
            <person name="Alioto T."/>
            <person name="Gomez Garrido J."/>
        </authorList>
    </citation>
    <scope>NUCLEOTIDE SEQUENCE</scope>
</reference>
<accession>A0AAD1T4I6</accession>
<dbReference type="EMBL" id="OW240921">
    <property type="protein sequence ID" value="CAH2318968.1"/>
    <property type="molecule type" value="Genomic_DNA"/>
</dbReference>
<evidence type="ECO:0000313" key="1">
    <source>
        <dbReference type="EMBL" id="CAH2318968.1"/>
    </source>
</evidence>
<keyword evidence="2" id="KW-1185">Reference proteome</keyword>
<name>A0AAD1T4I6_PELCU</name>
<organism evidence="1 2">
    <name type="scientific">Pelobates cultripes</name>
    <name type="common">Western spadefoot toad</name>
    <dbReference type="NCBI Taxonomy" id="61616"/>
    <lineage>
        <taxon>Eukaryota</taxon>
        <taxon>Metazoa</taxon>
        <taxon>Chordata</taxon>
        <taxon>Craniata</taxon>
        <taxon>Vertebrata</taxon>
        <taxon>Euteleostomi</taxon>
        <taxon>Amphibia</taxon>
        <taxon>Batrachia</taxon>
        <taxon>Anura</taxon>
        <taxon>Pelobatoidea</taxon>
        <taxon>Pelobatidae</taxon>
        <taxon>Pelobates</taxon>
    </lineage>
</organism>
<evidence type="ECO:0000313" key="2">
    <source>
        <dbReference type="Proteomes" id="UP001295444"/>
    </source>
</evidence>
<dbReference type="Proteomes" id="UP001295444">
    <property type="component" value="Chromosome 10"/>
</dbReference>
<protein>
    <submittedName>
        <fullName evidence="1">Uncharacterized protein</fullName>
    </submittedName>
</protein>